<accession>A0AAD5T2Z3</accession>
<comment type="caution">
    <text evidence="5">The sequence shown here is derived from an EMBL/GenBank/DDBJ whole genome shotgun (WGS) entry which is preliminary data.</text>
</comment>
<keyword evidence="2" id="KW-0677">Repeat</keyword>
<dbReference type="InterPro" id="IPR036322">
    <property type="entry name" value="WD40_repeat_dom_sf"/>
</dbReference>
<dbReference type="Gene3D" id="2.130.10.10">
    <property type="entry name" value="YVTN repeat-like/Quinoprotein amine dehydrogenase"/>
    <property type="match status" value="2"/>
</dbReference>
<evidence type="ECO:0000313" key="6">
    <source>
        <dbReference type="Proteomes" id="UP001211907"/>
    </source>
</evidence>
<evidence type="ECO:0000256" key="1">
    <source>
        <dbReference type="ARBA" id="ARBA00022574"/>
    </source>
</evidence>
<proteinExistence type="predicted"/>
<feature type="repeat" description="WD" evidence="3">
    <location>
        <begin position="273"/>
        <end position="315"/>
    </location>
</feature>
<keyword evidence="6" id="KW-1185">Reference proteome</keyword>
<dbReference type="PROSITE" id="PS50294">
    <property type="entry name" value="WD_REPEATS_REGION"/>
    <property type="match status" value="1"/>
</dbReference>
<gene>
    <name evidence="5" type="ORF">HK100_011425</name>
</gene>
<feature type="region of interest" description="Disordered" evidence="4">
    <location>
        <begin position="1"/>
        <end position="34"/>
    </location>
</feature>
<dbReference type="PROSITE" id="PS00678">
    <property type="entry name" value="WD_REPEATS_1"/>
    <property type="match status" value="1"/>
</dbReference>
<dbReference type="SUPFAM" id="SSF50978">
    <property type="entry name" value="WD40 repeat-like"/>
    <property type="match status" value="1"/>
</dbReference>
<dbReference type="InterPro" id="IPR019775">
    <property type="entry name" value="WD40_repeat_CS"/>
</dbReference>
<feature type="compositionally biased region" description="Basic and acidic residues" evidence="4">
    <location>
        <begin position="1"/>
        <end position="13"/>
    </location>
</feature>
<dbReference type="AlphaFoldDB" id="A0AAD5T2Z3"/>
<dbReference type="PANTHER" id="PTHR47822">
    <property type="entry name" value="CARBOHYDRATE BINDING DOMAIN CONTAINING PROTEIN"/>
    <property type="match status" value="1"/>
</dbReference>
<dbReference type="SMART" id="SM00320">
    <property type="entry name" value="WD40"/>
    <property type="match status" value="6"/>
</dbReference>
<protein>
    <submittedName>
        <fullName evidence="5">Uncharacterized protein</fullName>
    </submittedName>
</protein>
<feature type="repeat" description="WD" evidence="3">
    <location>
        <begin position="117"/>
        <end position="158"/>
    </location>
</feature>
<dbReference type="EMBL" id="JADGJH010000704">
    <property type="protein sequence ID" value="KAJ3123962.1"/>
    <property type="molecule type" value="Genomic_DNA"/>
</dbReference>
<dbReference type="PANTHER" id="PTHR47822:SF2">
    <property type="entry name" value="F-BOX AND WD-40 DOMAIN PROTEIN 7"/>
    <property type="match status" value="1"/>
</dbReference>
<dbReference type="Proteomes" id="UP001211907">
    <property type="component" value="Unassembled WGS sequence"/>
</dbReference>
<keyword evidence="1 3" id="KW-0853">WD repeat</keyword>
<dbReference type="PROSITE" id="PS50082">
    <property type="entry name" value="WD_REPEATS_2"/>
    <property type="match status" value="2"/>
</dbReference>
<dbReference type="InterPro" id="IPR015943">
    <property type="entry name" value="WD40/YVTN_repeat-like_dom_sf"/>
</dbReference>
<organism evidence="5 6">
    <name type="scientific">Physocladia obscura</name>
    <dbReference type="NCBI Taxonomy" id="109957"/>
    <lineage>
        <taxon>Eukaryota</taxon>
        <taxon>Fungi</taxon>
        <taxon>Fungi incertae sedis</taxon>
        <taxon>Chytridiomycota</taxon>
        <taxon>Chytridiomycota incertae sedis</taxon>
        <taxon>Chytridiomycetes</taxon>
        <taxon>Chytridiales</taxon>
        <taxon>Chytriomycetaceae</taxon>
        <taxon>Physocladia</taxon>
    </lineage>
</organism>
<dbReference type="InterPro" id="IPR001680">
    <property type="entry name" value="WD40_rpt"/>
</dbReference>
<sequence length="462" mass="49801">MNASDILKDDKRSSRTSTSDLANSQHKSAGNLHRSLKGSLGSLHALDRRAMLGNGSNGSVLSEWNYVLGQPASSSGAPSVIERASMSGYSYATKKTGRGNNVFREPTFQGIFRPKFIKRETSEVYCVKFSPDDEYLAAGLGSSAVQIYSTTSNEMVRTLEPPPETGQDLFPCTTVTFRPDLKTFRNKNILVAGFADGRIIHWHYTSGQLISSISEPSVQINCVAYQNIGLSNDQPAGICNYFASAASDSFVRIYDAQTHAKILEMNRGQGTDAAGHSSRVFSVKFHPSDTNMLISGGWDNTIQFWDIRVGHSVRAIYGPHICGTDALDISPDGSLILAASFAKSDQLQTYDYATGRLVDTLAWSVMDGERRCSLLYSGSFGRRAAGSNGGGVVVAGGCGAFNEVKMFSLATGRAVGVAHGFTHSVYSVALSNNERMVAVGGAFKSVYGYDIDQHAQTTDIVY</sequence>
<evidence type="ECO:0000256" key="3">
    <source>
        <dbReference type="PROSITE-ProRule" id="PRU00221"/>
    </source>
</evidence>
<name>A0AAD5T2Z3_9FUNG</name>
<evidence type="ECO:0000313" key="5">
    <source>
        <dbReference type="EMBL" id="KAJ3123962.1"/>
    </source>
</evidence>
<evidence type="ECO:0000256" key="4">
    <source>
        <dbReference type="SAM" id="MobiDB-lite"/>
    </source>
</evidence>
<evidence type="ECO:0000256" key="2">
    <source>
        <dbReference type="ARBA" id="ARBA00022737"/>
    </source>
</evidence>
<reference evidence="5" key="1">
    <citation type="submission" date="2020-05" db="EMBL/GenBank/DDBJ databases">
        <title>Phylogenomic resolution of chytrid fungi.</title>
        <authorList>
            <person name="Stajich J.E."/>
            <person name="Amses K."/>
            <person name="Simmons R."/>
            <person name="Seto K."/>
            <person name="Myers J."/>
            <person name="Bonds A."/>
            <person name="Quandt C.A."/>
            <person name="Barry K."/>
            <person name="Liu P."/>
            <person name="Grigoriev I."/>
            <person name="Longcore J.E."/>
            <person name="James T.Y."/>
        </authorList>
    </citation>
    <scope>NUCLEOTIDE SEQUENCE</scope>
    <source>
        <strain evidence="5">JEL0513</strain>
    </source>
</reference>
<dbReference type="Pfam" id="PF00400">
    <property type="entry name" value="WD40"/>
    <property type="match status" value="2"/>
</dbReference>